<dbReference type="GO" id="GO:0005840">
    <property type="term" value="C:ribosome"/>
    <property type="evidence" value="ECO:0007669"/>
    <property type="project" value="UniProtKB-KW"/>
</dbReference>
<name>A0A845R390_9CLOT</name>
<proteinExistence type="predicted"/>
<comment type="caution">
    <text evidence="2">The sequence shown here is derived from an EMBL/GenBank/DDBJ whole genome shotgun (WGS) entry which is preliminary data.</text>
</comment>
<evidence type="ECO:0000313" key="3">
    <source>
        <dbReference type="Proteomes" id="UP000467132"/>
    </source>
</evidence>
<dbReference type="OrthoDB" id="9794863at2"/>
<dbReference type="Gene3D" id="3.30.1330.30">
    <property type="match status" value="1"/>
</dbReference>
<dbReference type="EMBL" id="QXXA01000016">
    <property type="protein sequence ID" value="NBI07902.1"/>
    <property type="molecule type" value="Genomic_DNA"/>
</dbReference>
<evidence type="ECO:0000313" key="2">
    <source>
        <dbReference type="EMBL" id="NBI07902.1"/>
    </source>
</evidence>
<accession>A0A845R390</accession>
<gene>
    <name evidence="2" type="ORF">D3Z33_13660</name>
</gene>
<evidence type="ECO:0000259" key="1">
    <source>
        <dbReference type="Pfam" id="PF01248"/>
    </source>
</evidence>
<dbReference type="RefSeq" id="WP_160198367.1">
    <property type="nucleotide sequence ID" value="NZ_QXXA01000016.1"/>
</dbReference>
<feature type="domain" description="Ribosomal protein eL8/eL30/eS12/Gadd45" evidence="1">
    <location>
        <begin position="12"/>
        <end position="93"/>
    </location>
</feature>
<reference evidence="2 3" key="1">
    <citation type="submission" date="2018-08" db="EMBL/GenBank/DDBJ databases">
        <title>Murine metabolic-syndrome-specific gut microbial biobank.</title>
        <authorList>
            <person name="Liu C."/>
        </authorList>
    </citation>
    <scope>NUCLEOTIDE SEQUENCE [LARGE SCALE GENOMIC DNA]</scope>
    <source>
        <strain evidence="2 3">583</strain>
    </source>
</reference>
<dbReference type="Proteomes" id="UP000467132">
    <property type="component" value="Unassembled WGS sequence"/>
</dbReference>
<organism evidence="2 3">
    <name type="scientific">Senegalia massiliensis</name>
    <dbReference type="NCBI Taxonomy" id="1720316"/>
    <lineage>
        <taxon>Bacteria</taxon>
        <taxon>Bacillati</taxon>
        <taxon>Bacillota</taxon>
        <taxon>Clostridia</taxon>
        <taxon>Eubacteriales</taxon>
        <taxon>Clostridiaceae</taxon>
        <taxon>Senegalia</taxon>
    </lineage>
</organism>
<dbReference type="InterPro" id="IPR004038">
    <property type="entry name" value="Ribosomal_eL8/eL30/eS12/Gad45"/>
</dbReference>
<keyword evidence="2" id="KW-0689">Ribosomal protein</keyword>
<dbReference type="InterPro" id="IPR029064">
    <property type="entry name" value="Ribosomal_eL30-like_sf"/>
</dbReference>
<protein>
    <submittedName>
        <fullName evidence="2">50S ribosomal protein L7ae</fullName>
    </submittedName>
</protein>
<keyword evidence="3" id="KW-1185">Reference proteome</keyword>
<dbReference type="Pfam" id="PF01248">
    <property type="entry name" value="Ribosomal_L7Ae"/>
    <property type="match status" value="1"/>
</dbReference>
<dbReference type="AlphaFoldDB" id="A0A845R390"/>
<dbReference type="SUPFAM" id="SSF55315">
    <property type="entry name" value="L30e-like"/>
    <property type="match status" value="1"/>
</dbReference>
<keyword evidence="2" id="KW-0687">Ribonucleoprotein</keyword>
<sequence>MNDSLSFIGIGQKANIIRTGEYKSLEAIKFNKCYLIVLANDSSENTKKKFENLSKKYNIEIIYFSDKLALGNALGKEYISVFAVTDKKFSDTLKQKL</sequence>